<dbReference type="Proteomes" id="UP001501371">
    <property type="component" value="Unassembled WGS sequence"/>
</dbReference>
<feature type="region of interest" description="Disordered" evidence="1">
    <location>
        <begin position="1"/>
        <end position="41"/>
    </location>
</feature>
<protein>
    <submittedName>
        <fullName evidence="3">Uncharacterized protein</fullName>
    </submittedName>
</protein>
<evidence type="ECO:0000313" key="4">
    <source>
        <dbReference type="Proteomes" id="UP001501371"/>
    </source>
</evidence>
<accession>A0ABN1ULN6</accession>
<feature type="region of interest" description="Disordered" evidence="1">
    <location>
        <begin position="223"/>
        <end position="369"/>
    </location>
</feature>
<organism evidence="3 4">
    <name type="scientific">Streptomyces hebeiensis</name>
    <dbReference type="NCBI Taxonomy" id="229486"/>
    <lineage>
        <taxon>Bacteria</taxon>
        <taxon>Bacillati</taxon>
        <taxon>Actinomycetota</taxon>
        <taxon>Actinomycetes</taxon>
        <taxon>Kitasatosporales</taxon>
        <taxon>Streptomycetaceae</taxon>
        <taxon>Streptomyces</taxon>
    </lineage>
</organism>
<comment type="caution">
    <text evidence="3">The sequence shown here is derived from an EMBL/GenBank/DDBJ whole genome shotgun (WGS) entry which is preliminary data.</text>
</comment>
<feature type="compositionally biased region" description="Low complexity" evidence="1">
    <location>
        <begin position="327"/>
        <end position="347"/>
    </location>
</feature>
<keyword evidence="2" id="KW-1133">Transmembrane helix</keyword>
<evidence type="ECO:0000256" key="1">
    <source>
        <dbReference type="SAM" id="MobiDB-lite"/>
    </source>
</evidence>
<keyword evidence="2" id="KW-0472">Membrane</keyword>
<feature type="compositionally biased region" description="Gly residues" evidence="1">
    <location>
        <begin position="348"/>
        <end position="369"/>
    </location>
</feature>
<evidence type="ECO:0000313" key="3">
    <source>
        <dbReference type="EMBL" id="GAA1157213.1"/>
    </source>
</evidence>
<sequence>MHQKQGSGTRRAVPDTEAERSTGDERDEAGERGAGAPTERRRLDLNLPQVAGSALAAIAAAVLASRLGVYGTVLGAGVVSVVATCGGSVFQHLFRRTGEQIRVVTVQAKPGGRQVVVRSDRNGGGGATSVADPGGSDNPRVPGESPDPGDPYVPVDATRLLRVPTDLNTEYGEATTHGARARARARTRRRERGWKRPLLAAVGVFVLAMAGVTGFELMSGQGLGGGHATTVGSVVRGGGGGSVPEDSPAPDPSSGSSSGGQGQGQDGGASPDPNASPDTGQGAGGDGGGGAGPSRTPATPPSGGGDGARSGDPTLAPSGTSGGGSGTDKSGPSGPDSSGTGATPDSGSGSGSGSGTGSGADSGSGTGNR</sequence>
<dbReference type="EMBL" id="BAAAKV010000007">
    <property type="protein sequence ID" value="GAA1157213.1"/>
    <property type="molecule type" value="Genomic_DNA"/>
</dbReference>
<name>A0ABN1ULN6_9ACTN</name>
<gene>
    <name evidence="3" type="ORF">GCM10009654_11380</name>
</gene>
<feature type="region of interest" description="Disordered" evidence="1">
    <location>
        <begin position="116"/>
        <end position="151"/>
    </location>
</feature>
<reference evidence="3 4" key="1">
    <citation type="journal article" date="2019" name="Int. J. Syst. Evol. Microbiol.">
        <title>The Global Catalogue of Microorganisms (GCM) 10K type strain sequencing project: providing services to taxonomists for standard genome sequencing and annotation.</title>
        <authorList>
            <consortium name="The Broad Institute Genomics Platform"/>
            <consortium name="The Broad Institute Genome Sequencing Center for Infectious Disease"/>
            <person name="Wu L."/>
            <person name="Ma J."/>
        </authorList>
    </citation>
    <scope>NUCLEOTIDE SEQUENCE [LARGE SCALE GENOMIC DNA]</scope>
    <source>
        <strain evidence="3 4">JCM 12696</strain>
    </source>
</reference>
<feature type="transmembrane region" description="Helical" evidence="2">
    <location>
        <begin position="198"/>
        <end position="218"/>
    </location>
</feature>
<feature type="compositionally biased region" description="Gly residues" evidence="1">
    <location>
        <begin position="257"/>
        <end position="267"/>
    </location>
</feature>
<keyword evidence="4" id="KW-1185">Reference proteome</keyword>
<feature type="compositionally biased region" description="Gly residues" evidence="1">
    <location>
        <begin position="281"/>
        <end position="292"/>
    </location>
</feature>
<dbReference type="RefSeq" id="WP_344271011.1">
    <property type="nucleotide sequence ID" value="NZ_BAAAKV010000007.1"/>
</dbReference>
<feature type="transmembrane region" description="Helical" evidence="2">
    <location>
        <begin position="50"/>
        <end position="67"/>
    </location>
</feature>
<keyword evidence="2" id="KW-0812">Transmembrane</keyword>
<proteinExistence type="predicted"/>
<evidence type="ECO:0000256" key="2">
    <source>
        <dbReference type="SAM" id="Phobius"/>
    </source>
</evidence>
<feature type="transmembrane region" description="Helical" evidence="2">
    <location>
        <begin position="73"/>
        <end position="94"/>
    </location>
</feature>
<feature type="compositionally biased region" description="Basic and acidic residues" evidence="1">
    <location>
        <begin position="12"/>
        <end position="24"/>
    </location>
</feature>
<feature type="compositionally biased region" description="Low complexity" evidence="1">
    <location>
        <begin position="268"/>
        <end position="280"/>
    </location>
</feature>